<sequence>MSRRSALNRVVGGLASVLAAWLIVPAAAAAAPAPNTAPVSDTQVATLQAAALPASYRVDISMQAQQQTNWCWAAAGNTIAAWHGVSITQNNFCALAKNRSTSANCPNDQAHLGEVQNALRKLNFTNPGSYLSNTLTYATIQQQVAADQPIETRIGWSSGGGHMHVLYGYDTTKNWVYWGDPWGSSSRYNWGTYAFYRSNSQFTWTHTLTGIRR</sequence>
<evidence type="ECO:0000313" key="2">
    <source>
        <dbReference type="EMBL" id="MBP2474573.1"/>
    </source>
</evidence>
<feature type="signal peptide" evidence="1">
    <location>
        <begin position="1"/>
        <end position="30"/>
    </location>
</feature>
<organism evidence="2 3">
    <name type="scientific">Crossiella equi</name>
    <dbReference type="NCBI Taxonomy" id="130796"/>
    <lineage>
        <taxon>Bacteria</taxon>
        <taxon>Bacillati</taxon>
        <taxon>Actinomycetota</taxon>
        <taxon>Actinomycetes</taxon>
        <taxon>Pseudonocardiales</taxon>
        <taxon>Pseudonocardiaceae</taxon>
        <taxon>Crossiella</taxon>
    </lineage>
</organism>
<evidence type="ECO:0000313" key="3">
    <source>
        <dbReference type="Proteomes" id="UP001519363"/>
    </source>
</evidence>
<keyword evidence="3" id="KW-1185">Reference proteome</keyword>
<dbReference type="InterPro" id="IPR022118">
    <property type="entry name" value="Peptidase_C70_AvrRpt2"/>
</dbReference>
<dbReference type="EMBL" id="JAGIOO010000001">
    <property type="protein sequence ID" value="MBP2474573.1"/>
    <property type="molecule type" value="Genomic_DNA"/>
</dbReference>
<name>A0ABS5ADC4_9PSEU</name>
<evidence type="ECO:0000256" key="1">
    <source>
        <dbReference type="SAM" id="SignalP"/>
    </source>
</evidence>
<keyword evidence="1" id="KW-0732">Signal</keyword>
<comment type="caution">
    <text evidence="2">The sequence shown here is derived from an EMBL/GenBank/DDBJ whole genome shotgun (WGS) entry which is preliminary data.</text>
</comment>
<accession>A0ABS5ADC4</accession>
<dbReference type="RefSeq" id="WP_249044723.1">
    <property type="nucleotide sequence ID" value="NZ_JAGIOO010000001.1"/>
</dbReference>
<dbReference type="Pfam" id="PF12385">
    <property type="entry name" value="Peptidase_C70"/>
    <property type="match status" value="1"/>
</dbReference>
<gene>
    <name evidence="2" type="ORF">JOF53_003445</name>
</gene>
<dbReference type="Proteomes" id="UP001519363">
    <property type="component" value="Unassembled WGS sequence"/>
</dbReference>
<feature type="chain" id="PRO_5047015784" description="Papain-like cysteine protease AvrRpt2" evidence="1">
    <location>
        <begin position="31"/>
        <end position="213"/>
    </location>
</feature>
<evidence type="ECO:0008006" key="4">
    <source>
        <dbReference type="Google" id="ProtNLM"/>
    </source>
</evidence>
<protein>
    <recommendedName>
        <fullName evidence="4">Papain-like cysteine protease AvrRpt2</fullName>
    </recommendedName>
</protein>
<proteinExistence type="predicted"/>
<dbReference type="Gene3D" id="3.90.70.10">
    <property type="entry name" value="Cysteine proteinases"/>
    <property type="match status" value="1"/>
</dbReference>
<reference evidence="2 3" key="1">
    <citation type="submission" date="2021-03" db="EMBL/GenBank/DDBJ databases">
        <title>Sequencing the genomes of 1000 actinobacteria strains.</title>
        <authorList>
            <person name="Klenk H.-P."/>
        </authorList>
    </citation>
    <scope>NUCLEOTIDE SEQUENCE [LARGE SCALE GENOMIC DNA]</scope>
    <source>
        <strain evidence="2 3">DSM 44580</strain>
    </source>
</reference>